<protein>
    <recommendedName>
        <fullName evidence="3">Homologous-pairing protein 2 homolog</fullName>
    </recommendedName>
</protein>
<comment type="similarity">
    <text evidence="2">Belongs to the HOP2 family.</text>
</comment>
<evidence type="ECO:0000256" key="7">
    <source>
        <dbReference type="ARBA" id="ARBA00023254"/>
    </source>
</evidence>
<dbReference type="GO" id="GO:0120231">
    <property type="term" value="C:DNA recombinase auxiliary factor complex"/>
    <property type="evidence" value="ECO:0007669"/>
    <property type="project" value="TreeGrafter"/>
</dbReference>
<accession>A0AAV2TR63</accession>
<keyword evidence="5" id="KW-0233">DNA recombination</keyword>
<keyword evidence="7" id="KW-0469">Meiosis</keyword>
<feature type="domain" description="Leucine zipper with capping helix" evidence="10">
    <location>
        <begin position="293"/>
        <end position="349"/>
    </location>
</feature>
<reference evidence="11" key="1">
    <citation type="submission" date="2024-06" db="EMBL/GenBank/DDBJ databases">
        <authorList>
            <person name="Liu X."/>
            <person name="Lenzi L."/>
            <person name="Haldenby T S."/>
            <person name="Uol C."/>
        </authorList>
    </citation>
    <scope>NUCLEOTIDE SEQUENCE</scope>
</reference>
<evidence type="ECO:0000256" key="8">
    <source>
        <dbReference type="SAM" id="Coils"/>
    </source>
</evidence>
<sequence length="356" mass="40133">MAQCKNEVQQYFESQNRPFSLVDICGALKAYGKTALGKVVDELVEEGTLREKVYGKQKVFVYDQSKLPAFNEEELRNMEHEVAVLNAELEQEQQELKSLTTELKNVESGLTKEQAEEQLLRTSEEARSSFTVLARSADFHLGSFFLCAPYPSVHNEVQQYFESQNRPFSLVDICGALKAYGKTALGKVVDELVEEGTLREKVYGKQKVFVYDQSKLPAFNEEELRNMEHEVAVLNAELEQEQQELKSLTTELKNVESGLTKEQAEEQLLRTSEELSKVEAEIRRLKGGGPVITAEELETVSAARSRLIGEWRKRKRIAMNIIDAVAESYPKSKKQLIADVGIETDEDCGVALPNTA</sequence>
<evidence type="ECO:0000256" key="4">
    <source>
        <dbReference type="ARBA" id="ARBA00023054"/>
    </source>
</evidence>
<evidence type="ECO:0000313" key="11">
    <source>
        <dbReference type="EMBL" id="CAL5137887.1"/>
    </source>
</evidence>
<comment type="caution">
    <text evidence="11">The sequence shown here is derived from an EMBL/GenBank/DDBJ whole genome shotgun (WGS) entry which is preliminary data.</text>
</comment>
<dbReference type="GO" id="GO:0000709">
    <property type="term" value="P:meiotic joint molecule formation"/>
    <property type="evidence" value="ECO:0007669"/>
    <property type="project" value="TreeGrafter"/>
</dbReference>
<dbReference type="Pfam" id="PF07106">
    <property type="entry name" value="WHD_TBPIP"/>
    <property type="match status" value="2"/>
</dbReference>
<feature type="coiled-coil region" evidence="8">
    <location>
        <begin position="224"/>
        <end position="281"/>
    </location>
</feature>
<organism evidence="11 12">
    <name type="scientific">Calicophoron daubneyi</name>
    <name type="common">Rumen fluke</name>
    <name type="synonym">Paramphistomum daubneyi</name>
    <dbReference type="NCBI Taxonomy" id="300641"/>
    <lineage>
        <taxon>Eukaryota</taxon>
        <taxon>Metazoa</taxon>
        <taxon>Spiralia</taxon>
        <taxon>Lophotrochozoa</taxon>
        <taxon>Platyhelminthes</taxon>
        <taxon>Trematoda</taxon>
        <taxon>Digenea</taxon>
        <taxon>Plagiorchiida</taxon>
        <taxon>Pronocephalata</taxon>
        <taxon>Paramphistomoidea</taxon>
        <taxon>Paramphistomidae</taxon>
        <taxon>Calicophoron</taxon>
    </lineage>
</organism>
<dbReference type="AlphaFoldDB" id="A0AAV2TR63"/>
<dbReference type="Proteomes" id="UP001497525">
    <property type="component" value="Unassembled WGS sequence"/>
</dbReference>
<evidence type="ECO:0000313" key="12">
    <source>
        <dbReference type="Proteomes" id="UP001497525"/>
    </source>
</evidence>
<keyword evidence="6" id="KW-0539">Nucleus</keyword>
<dbReference type="PANTHER" id="PTHR15938:SF0">
    <property type="entry name" value="HOMOLOGOUS-PAIRING PROTEIN 2 HOMOLOG"/>
    <property type="match status" value="1"/>
</dbReference>
<dbReference type="EMBL" id="CAXLJL010000445">
    <property type="protein sequence ID" value="CAL5137887.1"/>
    <property type="molecule type" value="Genomic_DNA"/>
</dbReference>
<dbReference type="GO" id="GO:0000794">
    <property type="term" value="C:condensed nuclear chromosome"/>
    <property type="evidence" value="ECO:0007669"/>
    <property type="project" value="TreeGrafter"/>
</dbReference>
<dbReference type="Gene3D" id="1.10.10.10">
    <property type="entry name" value="Winged helix-like DNA-binding domain superfamily/Winged helix DNA-binding domain"/>
    <property type="match status" value="2"/>
</dbReference>
<evidence type="ECO:0000259" key="10">
    <source>
        <dbReference type="Pfam" id="PF18517"/>
    </source>
</evidence>
<dbReference type="GO" id="GO:0007129">
    <property type="term" value="P:homologous chromosome pairing at meiosis"/>
    <property type="evidence" value="ECO:0007669"/>
    <property type="project" value="TreeGrafter"/>
</dbReference>
<dbReference type="Pfam" id="PF18517">
    <property type="entry name" value="LZ3wCH"/>
    <property type="match status" value="1"/>
</dbReference>
<dbReference type="GO" id="GO:0120230">
    <property type="term" value="F:recombinase activator activity"/>
    <property type="evidence" value="ECO:0007669"/>
    <property type="project" value="TreeGrafter"/>
</dbReference>
<evidence type="ECO:0000256" key="6">
    <source>
        <dbReference type="ARBA" id="ARBA00023242"/>
    </source>
</evidence>
<gene>
    <name evidence="11" type="ORF">CDAUBV1_LOCUS12367</name>
</gene>
<proteinExistence type="inferred from homology"/>
<dbReference type="InterPro" id="IPR040661">
    <property type="entry name" value="LZ3wCH"/>
</dbReference>
<keyword evidence="4 8" id="KW-0175">Coiled coil</keyword>
<comment type="subcellular location">
    <subcellularLocation>
        <location evidence="1">Nucleus</location>
    </subcellularLocation>
</comment>
<evidence type="ECO:0000256" key="2">
    <source>
        <dbReference type="ARBA" id="ARBA00007922"/>
    </source>
</evidence>
<evidence type="ECO:0000256" key="3">
    <source>
        <dbReference type="ARBA" id="ARBA00016093"/>
    </source>
</evidence>
<dbReference type="InterPro" id="IPR010776">
    <property type="entry name" value="Hop2_WH_dom"/>
</dbReference>
<dbReference type="PANTHER" id="PTHR15938">
    <property type="entry name" value="TBP-1 INTERACTING PROTEIN"/>
    <property type="match status" value="1"/>
</dbReference>
<evidence type="ECO:0000259" key="9">
    <source>
        <dbReference type="Pfam" id="PF07106"/>
    </source>
</evidence>
<evidence type="ECO:0000256" key="1">
    <source>
        <dbReference type="ARBA" id="ARBA00004123"/>
    </source>
</evidence>
<dbReference type="InterPro" id="IPR036388">
    <property type="entry name" value="WH-like_DNA-bd_sf"/>
</dbReference>
<dbReference type="GO" id="GO:0010774">
    <property type="term" value="P:meiotic strand invasion involved in reciprocal meiotic recombination"/>
    <property type="evidence" value="ECO:0007669"/>
    <property type="project" value="TreeGrafter"/>
</dbReference>
<evidence type="ECO:0000256" key="5">
    <source>
        <dbReference type="ARBA" id="ARBA00023172"/>
    </source>
</evidence>
<feature type="domain" description="Homologous-pairing protein 2 winged helix" evidence="9">
    <location>
        <begin position="6"/>
        <end position="62"/>
    </location>
</feature>
<feature type="coiled-coil region" evidence="8">
    <location>
        <begin position="75"/>
        <end position="116"/>
    </location>
</feature>
<name>A0AAV2TR63_CALDB</name>
<feature type="domain" description="Homologous-pairing protein 2 winged helix" evidence="9">
    <location>
        <begin position="156"/>
        <end position="211"/>
    </location>
</feature>
<dbReference type="GO" id="GO:0003690">
    <property type="term" value="F:double-stranded DNA binding"/>
    <property type="evidence" value="ECO:0007669"/>
    <property type="project" value="TreeGrafter"/>
</dbReference>